<dbReference type="InterPro" id="IPR052752">
    <property type="entry name" value="NACHT-WD_repeat"/>
</dbReference>
<dbReference type="InterPro" id="IPR015943">
    <property type="entry name" value="WD40/YVTN_repeat-like_dom_sf"/>
</dbReference>
<feature type="compositionally biased region" description="Gly residues" evidence="1">
    <location>
        <begin position="11"/>
        <end position="20"/>
    </location>
</feature>
<keyword evidence="3" id="KW-1185">Reference proteome</keyword>
<dbReference type="Proteomes" id="UP000762676">
    <property type="component" value="Unassembled WGS sequence"/>
</dbReference>
<evidence type="ECO:0000256" key="1">
    <source>
        <dbReference type="SAM" id="MobiDB-lite"/>
    </source>
</evidence>
<protein>
    <submittedName>
        <fullName evidence="2">NACHT domain- and WD repeat-containing protein 1-like isoform X2</fullName>
    </submittedName>
</protein>
<sequence>MEQGVSSGIAPGTGGTGMQSGGVHLTDVPTRTKRITSAMMTPWDRRAETESARRHRHERESEQERLRQEELRREKDNVVETFLVSADQTTIVASFYAHHLCVFDIASQVHTQTLQTENSMLFLHTAALTSDGGHLVLANYDESSKTSYVTLWDCVTGEIKRRLRNEANVAALAITDDASRVLIGHSPDELHIWDPMRQNSLRRIRGRGGTGNSVLNFEGVTGSLVDGGGLQSACQMFIVSEGARAIVFAGDVSVWDLDRGTMLAAFSPDTRVTACNVLLDGALTVFGMYDKPELVILKLSGAGAKFQGIDSAGSDDGGVELFGETTGDTSDEEEDDDEDDDGDGGQAE</sequence>
<feature type="region of interest" description="Disordered" evidence="1">
    <location>
        <begin position="309"/>
        <end position="348"/>
    </location>
</feature>
<organism evidence="2 3">
    <name type="scientific">Elysia marginata</name>
    <dbReference type="NCBI Taxonomy" id="1093978"/>
    <lineage>
        <taxon>Eukaryota</taxon>
        <taxon>Metazoa</taxon>
        <taxon>Spiralia</taxon>
        <taxon>Lophotrochozoa</taxon>
        <taxon>Mollusca</taxon>
        <taxon>Gastropoda</taxon>
        <taxon>Heterobranchia</taxon>
        <taxon>Euthyneura</taxon>
        <taxon>Panpulmonata</taxon>
        <taxon>Sacoglossa</taxon>
        <taxon>Placobranchoidea</taxon>
        <taxon>Plakobranchidae</taxon>
        <taxon>Elysia</taxon>
    </lineage>
</organism>
<evidence type="ECO:0000313" key="2">
    <source>
        <dbReference type="EMBL" id="GFR71927.1"/>
    </source>
</evidence>
<dbReference type="AlphaFoldDB" id="A0AAV4FF82"/>
<name>A0AAV4FF82_9GAST</name>
<feature type="region of interest" description="Disordered" evidence="1">
    <location>
        <begin position="1"/>
        <end position="69"/>
    </location>
</feature>
<dbReference type="PANTHER" id="PTHR19871">
    <property type="entry name" value="BETA TRANSDUCIN-RELATED PROTEIN"/>
    <property type="match status" value="1"/>
</dbReference>
<dbReference type="SUPFAM" id="SSF50998">
    <property type="entry name" value="Quinoprotein alcohol dehydrogenase-like"/>
    <property type="match status" value="1"/>
</dbReference>
<dbReference type="PANTHER" id="PTHR19871:SF43">
    <property type="entry name" value="SI:CH211-212K18.6"/>
    <property type="match status" value="1"/>
</dbReference>
<dbReference type="Gene3D" id="2.130.10.10">
    <property type="entry name" value="YVTN repeat-like/Quinoprotein amine dehydrogenase"/>
    <property type="match status" value="1"/>
</dbReference>
<comment type="caution">
    <text evidence="2">The sequence shown here is derived from an EMBL/GenBank/DDBJ whole genome shotgun (WGS) entry which is preliminary data.</text>
</comment>
<feature type="compositionally biased region" description="Acidic residues" evidence="1">
    <location>
        <begin position="329"/>
        <end position="348"/>
    </location>
</feature>
<accession>A0AAV4FF82</accession>
<evidence type="ECO:0000313" key="3">
    <source>
        <dbReference type="Proteomes" id="UP000762676"/>
    </source>
</evidence>
<dbReference type="InterPro" id="IPR011047">
    <property type="entry name" value="Quinoprotein_ADH-like_sf"/>
</dbReference>
<gene>
    <name evidence="2" type="ORF">ElyMa_005691700</name>
</gene>
<reference evidence="2 3" key="1">
    <citation type="journal article" date="2021" name="Elife">
        <title>Chloroplast acquisition without the gene transfer in kleptoplastic sea slugs, Plakobranchus ocellatus.</title>
        <authorList>
            <person name="Maeda T."/>
            <person name="Takahashi S."/>
            <person name="Yoshida T."/>
            <person name="Shimamura S."/>
            <person name="Takaki Y."/>
            <person name="Nagai Y."/>
            <person name="Toyoda A."/>
            <person name="Suzuki Y."/>
            <person name="Arimoto A."/>
            <person name="Ishii H."/>
            <person name="Satoh N."/>
            <person name="Nishiyama T."/>
            <person name="Hasebe M."/>
            <person name="Maruyama T."/>
            <person name="Minagawa J."/>
            <person name="Obokata J."/>
            <person name="Shigenobu S."/>
        </authorList>
    </citation>
    <scope>NUCLEOTIDE SEQUENCE [LARGE SCALE GENOMIC DNA]</scope>
</reference>
<dbReference type="EMBL" id="BMAT01011390">
    <property type="protein sequence ID" value="GFR71927.1"/>
    <property type="molecule type" value="Genomic_DNA"/>
</dbReference>
<proteinExistence type="predicted"/>
<feature type="compositionally biased region" description="Basic and acidic residues" evidence="1">
    <location>
        <begin position="43"/>
        <end position="69"/>
    </location>
</feature>